<dbReference type="RefSeq" id="WP_425559630.1">
    <property type="nucleotide sequence ID" value="NZ_BAABIS010000001.1"/>
</dbReference>
<gene>
    <name evidence="2" type="ORF">GCM10023235_31220</name>
</gene>
<evidence type="ECO:0000256" key="1">
    <source>
        <dbReference type="SAM" id="MobiDB-lite"/>
    </source>
</evidence>
<evidence type="ECO:0000313" key="3">
    <source>
        <dbReference type="Proteomes" id="UP001501752"/>
    </source>
</evidence>
<feature type="region of interest" description="Disordered" evidence="1">
    <location>
        <begin position="34"/>
        <end position="94"/>
    </location>
</feature>
<keyword evidence="3" id="KW-1185">Reference proteome</keyword>
<reference evidence="3" key="1">
    <citation type="journal article" date="2019" name="Int. J. Syst. Evol. Microbiol.">
        <title>The Global Catalogue of Microorganisms (GCM) 10K type strain sequencing project: providing services to taxonomists for standard genome sequencing and annotation.</title>
        <authorList>
            <consortium name="The Broad Institute Genomics Platform"/>
            <consortium name="The Broad Institute Genome Sequencing Center for Infectious Disease"/>
            <person name="Wu L."/>
            <person name="Ma J."/>
        </authorList>
    </citation>
    <scope>NUCLEOTIDE SEQUENCE [LARGE SCALE GENOMIC DNA]</scope>
    <source>
        <strain evidence="3">JCM 13006</strain>
    </source>
</reference>
<evidence type="ECO:0000313" key="2">
    <source>
        <dbReference type="EMBL" id="GAA4851905.1"/>
    </source>
</evidence>
<name>A0ABP9DNR7_9ACTN</name>
<protein>
    <recommendedName>
        <fullName evidence="4">Acyl-CoA carboxylase subunit epsilon</fullName>
    </recommendedName>
</protein>
<dbReference type="InterPro" id="IPR032716">
    <property type="entry name" value="ACC_epsilon"/>
</dbReference>
<evidence type="ECO:0008006" key="4">
    <source>
        <dbReference type="Google" id="ProtNLM"/>
    </source>
</evidence>
<dbReference type="EMBL" id="BAABIS010000001">
    <property type="protein sequence ID" value="GAA4851905.1"/>
    <property type="molecule type" value="Genomic_DNA"/>
</dbReference>
<organism evidence="2 3">
    <name type="scientific">Kitasatospora terrestris</name>
    <dbReference type="NCBI Taxonomy" id="258051"/>
    <lineage>
        <taxon>Bacteria</taxon>
        <taxon>Bacillati</taxon>
        <taxon>Actinomycetota</taxon>
        <taxon>Actinomycetes</taxon>
        <taxon>Kitasatosporales</taxon>
        <taxon>Streptomycetaceae</taxon>
        <taxon>Kitasatospora</taxon>
    </lineage>
</organism>
<accession>A0ABP9DNR7</accession>
<proteinExistence type="predicted"/>
<dbReference type="Proteomes" id="UP001501752">
    <property type="component" value="Unassembled WGS sequence"/>
</dbReference>
<dbReference type="Pfam" id="PF13822">
    <property type="entry name" value="ACC_epsilon"/>
    <property type="match status" value="1"/>
</dbReference>
<sequence>MSPIQVLHGQPTPEELATVLAVVQARAAAAQAAALAAPRGRRPGQPVERPREAAPPGPAARAGRLAHQRLGPLTRSRPPGASIAPGGRASAPRIRTAAVVRELSTRTQARVEAPGARW</sequence>
<feature type="compositionally biased region" description="Low complexity" evidence="1">
    <location>
        <begin position="34"/>
        <end position="47"/>
    </location>
</feature>
<comment type="caution">
    <text evidence="2">The sequence shown here is derived from an EMBL/GenBank/DDBJ whole genome shotgun (WGS) entry which is preliminary data.</text>
</comment>